<name>A0A814HZG4_ADIRI</name>
<dbReference type="Gene3D" id="3.90.550.50">
    <property type="match status" value="1"/>
</dbReference>
<keyword evidence="11" id="KW-0472">Membrane</keyword>
<organism evidence="14 17">
    <name type="scientific">Adineta ricciae</name>
    <name type="common">Rotifer</name>
    <dbReference type="NCBI Taxonomy" id="249248"/>
    <lineage>
        <taxon>Eukaryota</taxon>
        <taxon>Metazoa</taxon>
        <taxon>Spiralia</taxon>
        <taxon>Gnathifera</taxon>
        <taxon>Rotifera</taxon>
        <taxon>Eurotatoria</taxon>
        <taxon>Bdelloidea</taxon>
        <taxon>Adinetida</taxon>
        <taxon>Adinetidae</taxon>
        <taxon>Adineta</taxon>
    </lineage>
</organism>
<accession>A0A814HZG4</accession>
<evidence type="ECO:0000256" key="10">
    <source>
        <dbReference type="ARBA" id="ARBA00022989"/>
    </source>
</evidence>
<dbReference type="InterPro" id="IPR026050">
    <property type="entry name" value="C1GALT1/C1GALT1_chp1"/>
</dbReference>
<dbReference type="EMBL" id="CAJNOJ010000066">
    <property type="protein sequence ID" value="CAF1016054.1"/>
    <property type="molecule type" value="Genomic_DNA"/>
</dbReference>
<dbReference type="EMBL" id="CAJNOR010001837">
    <property type="protein sequence ID" value="CAF1207362.1"/>
    <property type="molecule type" value="Genomic_DNA"/>
</dbReference>
<evidence type="ECO:0000256" key="8">
    <source>
        <dbReference type="ARBA" id="ARBA00022741"/>
    </source>
</evidence>
<keyword evidence="6" id="KW-0808">Transferase</keyword>
<protein>
    <recommendedName>
        <fullName evidence="4">N-acetylgalactosaminide beta-1,3-galactosyltransferase</fullName>
        <ecNumber evidence="4">2.4.1.122</ecNumber>
    </recommendedName>
</protein>
<dbReference type="OrthoDB" id="421979at2759"/>
<dbReference type="SUPFAM" id="SSF53448">
    <property type="entry name" value="Nucleotide-diphospho-sugar transferases"/>
    <property type="match status" value="1"/>
</dbReference>
<sequence>MRSILILFVFTLSLSISSTEPVTNEFVILLITQPHIYILSQVHNASQFIPPHIPLLYTHSYASSISNWYAIYPLFSSILQQYYQLKWLFICEPQTRFNLSELLAFAKQTNDSYIGYGLYDSEPSIIHHYSFSFDTPYPDFSSGALLSRSVLSLFQERFTSSAIPIDFIIDIKYEFNQLINQLTNTTLADRRDLFCIKHKTNCLTWYDGQYDYSCQRNDVHLDNIYIGIKTFADFHQTRVALLRKTWLDNKLHYNLFTNELDKDTDDRFIAINENTERGHCHKTFTILNYFYKNKGNFKYLIIADDDTLLSIQRVLHVIECFMLSNDLPIVLGERYGYGAYYAYPTGGSGMIFNRQAVQQIVSNCRCPSPDTPDDMFLGLCLHEIDVPLTHIPELHQAQPKAYPKDWLAHQKPISFHKLEGINVEEIYQSYLHENISEPTSPYHIKNEF</sequence>
<evidence type="ECO:0000256" key="9">
    <source>
        <dbReference type="ARBA" id="ARBA00022968"/>
    </source>
</evidence>
<evidence type="ECO:0000256" key="3">
    <source>
        <dbReference type="ARBA" id="ARBA00006462"/>
    </source>
</evidence>
<dbReference type="Proteomes" id="UP000663852">
    <property type="component" value="Unassembled WGS sequence"/>
</dbReference>
<dbReference type="PANTHER" id="PTHR23033">
    <property type="entry name" value="BETA1,3-GALACTOSYLTRANSFERASE"/>
    <property type="match status" value="1"/>
</dbReference>
<evidence type="ECO:0000313" key="14">
    <source>
        <dbReference type="EMBL" id="CAF1016054.1"/>
    </source>
</evidence>
<keyword evidence="9" id="KW-0735">Signal-anchor</keyword>
<evidence type="ECO:0000313" key="15">
    <source>
        <dbReference type="EMBL" id="CAF1207362.1"/>
    </source>
</evidence>
<comment type="subcellular location">
    <subcellularLocation>
        <location evidence="1">Membrane</location>
        <topology evidence="1">Single-pass type II membrane protein</topology>
    </subcellularLocation>
</comment>
<evidence type="ECO:0000256" key="7">
    <source>
        <dbReference type="ARBA" id="ARBA00022692"/>
    </source>
</evidence>
<evidence type="ECO:0000256" key="2">
    <source>
        <dbReference type="ARBA" id="ARBA00004922"/>
    </source>
</evidence>
<evidence type="ECO:0000256" key="5">
    <source>
        <dbReference type="ARBA" id="ARBA00022676"/>
    </source>
</evidence>
<dbReference type="Pfam" id="PF02434">
    <property type="entry name" value="Fringe"/>
    <property type="match status" value="1"/>
</dbReference>
<dbReference type="InterPro" id="IPR029044">
    <property type="entry name" value="Nucleotide-diphossugar_trans"/>
</dbReference>
<dbReference type="InterPro" id="IPR003378">
    <property type="entry name" value="Fringe-like_glycosylTrfase"/>
</dbReference>
<dbReference type="GO" id="GO:0000166">
    <property type="term" value="F:nucleotide binding"/>
    <property type="evidence" value="ECO:0007669"/>
    <property type="project" value="UniProtKB-KW"/>
</dbReference>
<evidence type="ECO:0000313" key="16">
    <source>
        <dbReference type="Proteomes" id="UP000663828"/>
    </source>
</evidence>
<dbReference type="EC" id="2.4.1.122" evidence="4"/>
<evidence type="ECO:0000313" key="17">
    <source>
        <dbReference type="Proteomes" id="UP000663852"/>
    </source>
</evidence>
<evidence type="ECO:0000256" key="4">
    <source>
        <dbReference type="ARBA" id="ARBA00012557"/>
    </source>
</evidence>
<feature type="signal peptide" evidence="12">
    <location>
        <begin position="1"/>
        <end position="19"/>
    </location>
</feature>
<evidence type="ECO:0000256" key="6">
    <source>
        <dbReference type="ARBA" id="ARBA00022679"/>
    </source>
</evidence>
<comment type="caution">
    <text evidence="14">The sequence shown here is derived from an EMBL/GenBank/DDBJ whole genome shotgun (WGS) entry which is preliminary data.</text>
</comment>
<comment type="similarity">
    <text evidence="3">Belongs to the glycosyltransferase 31 family. Beta3-Gal-T subfamily.</text>
</comment>
<keyword evidence="7" id="KW-0812">Transmembrane</keyword>
<dbReference type="PANTHER" id="PTHR23033:SF14">
    <property type="entry name" value="GLYCOPROTEIN-N-ACETYLGALACTOSAMINE 3-BETA-GALACTOSYLTRANSFERASE 1-RELATED"/>
    <property type="match status" value="1"/>
</dbReference>
<keyword evidence="12" id="KW-0732">Signal</keyword>
<dbReference type="Proteomes" id="UP000663828">
    <property type="component" value="Unassembled WGS sequence"/>
</dbReference>
<proteinExistence type="inferred from homology"/>
<evidence type="ECO:0000256" key="12">
    <source>
        <dbReference type="SAM" id="SignalP"/>
    </source>
</evidence>
<keyword evidence="8" id="KW-0547">Nucleotide-binding</keyword>
<keyword evidence="16" id="KW-1185">Reference proteome</keyword>
<feature type="domain" description="Fringe-like glycosyltransferase" evidence="13">
    <location>
        <begin position="218"/>
        <end position="430"/>
    </location>
</feature>
<reference evidence="14" key="1">
    <citation type="submission" date="2021-02" db="EMBL/GenBank/DDBJ databases">
        <authorList>
            <person name="Nowell W R."/>
        </authorList>
    </citation>
    <scope>NUCLEOTIDE SEQUENCE</scope>
</reference>
<dbReference type="AlphaFoldDB" id="A0A814HZG4"/>
<dbReference type="GO" id="GO:0016263">
    <property type="term" value="F:glycoprotein-N-acetylgalactosamine 3-beta-galactosyltransferase activity"/>
    <property type="evidence" value="ECO:0007669"/>
    <property type="project" value="UniProtKB-EC"/>
</dbReference>
<evidence type="ECO:0000256" key="11">
    <source>
        <dbReference type="ARBA" id="ARBA00023136"/>
    </source>
</evidence>
<keyword evidence="10" id="KW-1133">Transmembrane helix</keyword>
<keyword evidence="5" id="KW-0328">Glycosyltransferase</keyword>
<gene>
    <name evidence="14" type="ORF">EDS130_LOCUS15642</name>
    <name evidence="15" type="ORF">XAT740_LOCUS24000</name>
</gene>
<dbReference type="GO" id="GO:0016020">
    <property type="term" value="C:membrane"/>
    <property type="evidence" value="ECO:0007669"/>
    <property type="project" value="UniProtKB-SubCell"/>
</dbReference>
<evidence type="ECO:0000256" key="1">
    <source>
        <dbReference type="ARBA" id="ARBA00004606"/>
    </source>
</evidence>
<evidence type="ECO:0000259" key="13">
    <source>
        <dbReference type="Pfam" id="PF02434"/>
    </source>
</evidence>
<comment type="pathway">
    <text evidence="2">Protein modification; protein glycosylation.</text>
</comment>
<feature type="chain" id="PRO_5036224701" description="N-acetylgalactosaminide beta-1,3-galactosyltransferase" evidence="12">
    <location>
        <begin position="20"/>
        <end position="448"/>
    </location>
</feature>